<evidence type="ECO:0000256" key="1">
    <source>
        <dbReference type="ARBA" id="ARBA00006479"/>
    </source>
</evidence>
<dbReference type="Pfam" id="PF00480">
    <property type="entry name" value="ROK"/>
    <property type="match status" value="1"/>
</dbReference>
<reference evidence="3" key="1">
    <citation type="submission" date="2018-10" db="EMBL/GenBank/DDBJ databases">
        <title>FDA dAtabase for Regulatory Grade micrObial Sequences (FDA-ARGOS): Supporting development and validation of Infectious Disease Dx tests.</title>
        <authorList>
            <person name="Minogue T."/>
            <person name="Wolcott M."/>
            <person name="Wasieloski L."/>
            <person name="Aguilar W."/>
            <person name="Moore D."/>
            <person name="Tallon L."/>
            <person name="Sadzewicz L."/>
            <person name="Sengamalay N."/>
            <person name="Ott S."/>
            <person name="Godinez A."/>
            <person name="Nagaraj S."/>
            <person name="Vavikolanu K."/>
            <person name="Vyas G."/>
            <person name="Nadendla S."/>
            <person name="George J."/>
            <person name="Sichtig H."/>
        </authorList>
    </citation>
    <scope>NUCLEOTIDE SEQUENCE [LARGE SCALE GENOMIC DNA]</scope>
    <source>
        <strain evidence="3">FDAARGOS_343</strain>
    </source>
</reference>
<name>A0A553SRB1_NIACI</name>
<dbReference type="InterPro" id="IPR000600">
    <property type="entry name" value="ROK"/>
</dbReference>
<dbReference type="PANTHER" id="PTHR18964:SF170">
    <property type="entry name" value="SUGAR KINASE"/>
    <property type="match status" value="1"/>
</dbReference>
<proteinExistence type="inferred from homology"/>
<dbReference type="PANTHER" id="PTHR18964">
    <property type="entry name" value="ROK (REPRESSOR, ORF, KINASE) FAMILY"/>
    <property type="match status" value="1"/>
</dbReference>
<dbReference type="AlphaFoldDB" id="A0A553SRB1"/>
<dbReference type="EMBL" id="RIBP01000001">
    <property type="protein sequence ID" value="TRZ39534.1"/>
    <property type="molecule type" value="Genomic_DNA"/>
</dbReference>
<accession>A0A553SRB1</accession>
<protein>
    <submittedName>
        <fullName evidence="2">ROK family protein</fullName>
    </submittedName>
</protein>
<dbReference type="CDD" id="cd24152">
    <property type="entry name" value="ASKHA_NBD_ROK-like"/>
    <property type="match status" value="1"/>
</dbReference>
<evidence type="ECO:0000313" key="2">
    <source>
        <dbReference type="EMBL" id="TRZ39534.1"/>
    </source>
</evidence>
<evidence type="ECO:0000313" key="3">
    <source>
        <dbReference type="Proteomes" id="UP000319837"/>
    </source>
</evidence>
<organism evidence="2 3">
    <name type="scientific">Niallia circulans</name>
    <name type="common">Bacillus circulans</name>
    <dbReference type="NCBI Taxonomy" id="1397"/>
    <lineage>
        <taxon>Bacteria</taxon>
        <taxon>Bacillati</taxon>
        <taxon>Bacillota</taxon>
        <taxon>Bacilli</taxon>
        <taxon>Bacillales</taxon>
        <taxon>Bacillaceae</taxon>
        <taxon>Niallia</taxon>
    </lineage>
</organism>
<dbReference type="Proteomes" id="UP000319837">
    <property type="component" value="Unassembled WGS sequence"/>
</dbReference>
<dbReference type="RefSeq" id="WP_185762974.1">
    <property type="nucleotide sequence ID" value="NZ_RIBP01000001.1"/>
</dbReference>
<dbReference type="InterPro" id="IPR043129">
    <property type="entry name" value="ATPase_NBD"/>
</dbReference>
<comment type="similarity">
    <text evidence="1">Belongs to the ROK (NagC/XylR) family.</text>
</comment>
<dbReference type="Gene3D" id="3.30.420.40">
    <property type="match status" value="2"/>
</dbReference>
<comment type="caution">
    <text evidence="2">The sequence shown here is derived from an EMBL/GenBank/DDBJ whole genome shotgun (WGS) entry which is preliminary data.</text>
</comment>
<dbReference type="SUPFAM" id="SSF53067">
    <property type="entry name" value="Actin-like ATPase domain"/>
    <property type="match status" value="1"/>
</dbReference>
<sequence>MEAFMVIDIGGTFIKYAVMDETANKLRSGKLATPKDGLDSFLLTVQKVVEENAADFNLQGLAVSSPGAVDVKTGYIGGASAIPYIHGVNMTGLIKEMTGLETTIENDANCAALAEGWLGAAKDIDYYICIVIGTGIGGSIVLNKTILRGASLHGGEFGCMIMGTSFNEPLQATWSLNASTNALVQAVKNNHSFREEPLNGEDVFKMAEEGDPIAQQAFTNFYKRLAIGIYNLQYAIDPAKILIGGGISSRKDVIAGINQELQKLRNDVSSLKIEVEACQFGNDANLVGALFHFLNSKY</sequence>
<gene>
    <name evidence="2" type="ORF">CEQ21_00750</name>
</gene>